<evidence type="ECO:0000256" key="1">
    <source>
        <dbReference type="SAM" id="MobiDB-lite"/>
    </source>
</evidence>
<proteinExistence type="predicted"/>
<evidence type="ECO:0000259" key="2">
    <source>
        <dbReference type="Pfam" id="PF13577"/>
    </source>
</evidence>
<feature type="region of interest" description="Disordered" evidence="1">
    <location>
        <begin position="1"/>
        <end position="22"/>
    </location>
</feature>
<protein>
    <recommendedName>
        <fullName evidence="2">SnoaL-like domain-containing protein</fullName>
    </recommendedName>
</protein>
<dbReference type="Proteomes" id="UP000006158">
    <property type="component" value="Chromosome"/>
</dbReference>
<dbReference type="SUPFAM" id="SSF54427">
    <property type="entry name" value="NTF2-like"/>
    <property type="match status" value="1"/>
</dbReference>
<dbReference type="EMBL" id="CP001663">
    <property type="protein sequence ID" value="AFP39290.1"/>
    <property type="molecule type" value="Genomic_DNA"/>
</dbReference>
<dbReference type="InterPro" id="IPR037401">
    <property type="entry name" value="SnoaL-like"/>
</dbReference>
<dbReference type="Pfam" id="PF13577">
    <property type="entry name" value="SnoaL_4"/>
    <property type="match status" value="1"/>
</dbReference>
<evidence type="ECO:0000313" key="3">
    <source>
        <dbReference type="EMBL" id="AFP39290.1"/>
    </source>
</evidence>
<accession>I7FCP2</accession>
<dbReference type="InterPro" id="IPR032710">
    <property type="entry name" value="NTF2-like_dom_sf"/>
</dbReference>
<organism evidence="3 4">
    <name type="scientific">Mycolicibacterium smegmatis (strain ATCC 700084 / mc(2)155)</name>
    <name type="common">Mycobacterium smegmatis</name>
    <dbReference type="NCBI Taxonomy" id="246196"/>
    <lineage>
        <taxon>Bacteria</taxon>
        <taxon>Bacillati</taxon>
        <taxon>Actinomycetota</taxon>
        <taxon>Actinomycetes</taxon>
        <taxon>Mycobacteriales</taxon>
        <taxon>Mycobacteriaceae</taxon>
        <taxon>Mycolicibacterium</taxon>
    </lineage>
</organism>
<name>I7FCP2_MYCS2</name>
<reference evidence="3 4" key="1">
    <citation type="journal article" date="2007" name="Genome Biol.">
        <title>Interrupted coding sequences in Mycobacterium smegmatis: authentic mutations or sequencing errors?</title>
        <authorList>
            <person name="Deshayes C."/>
            <person name="Perrodou E."/>
            <person name="Gallien S."/>
            <person name="Euphrasie D."/>
            <person name="Schaeffer C."/>
            <person name="Van-Dorsselaer A."/>
            <person name="Poch O."/>
            <person name="Lecompte O."/>
            <person name="Reyrat J.M."/>
        </authorList>
    </citation>
    <scope>NUCLEOTIDE SEQUENCE [LARGE SCALE GENOMIC DNA]</scope>
    <source>
        <strain evidence="4">ATCC 700084 / mc(2)155</strain>
    </source>
</reference>
<reference evidence="3 4" key="2">
    <citation type="journal article" date="2009" name="Genome Res.">
        <title>Ortho-proteogenomics: multiple proteomes investigation through orthology and a new MS-based protocol.</title>
        <authorList>
            <person name="Gallien S."/>
            <person name="Perrodou E."/>
            <person name="Carapito C."/>
            <person name="Deshayes C."/>
            <person name="Reyrat J.M."/>
            <person name="Van Dorsselaer A."/>
            <person name="Poch O."/>
            <person name="Schaeffer C."/>
            <person name="Lecompte O."/>
        </authorList>
    </citation>
    <scope>NUCLEOTIDE SEQUENCE [LARGE SCALE GENOMIC DNA]</scope>
    <source>
        <strain evidence="4">ATCC 700084 / mc(2)155</strain>
    </source>
</reference>
<dbReference type="AlphaFoldDB" id="I7FCP2"/>
<sequence>MVAGLPSPRDHRDHRRKRGVSADETLETTITALLERVRRLEDERDIARLIASYGPAVDAADADTAAGLWAQDGVYDVENWQMVGRGDVHAMVSSSSHRELVAGGCSHFLGPAVVTVDGDTATAVCESVVLLRRPEPLPDSDFPLRAWRSSAQEYLVWRAAANHFELVRDADGWRITKRTSRMLDGSAHAHRLLTAGLAGGPADAAD</sequence>
<feature type="domain" description="SnoaL-like" evidence="2">
    <location>
        <begin position="38"/>
        <end position="179"/>
    </location>
</feature>
<evidence type="ECO:0000313" key="4">
    <source>
        <dbReference type="Proteomes" id="UP000006158"/>
    </source>
</evidence>
<gene>
    <name evidence="3" type="ordered locus">MSMEI_2826</name>
</gene>
<dbReference type="Gene3D" id="3.10.450.50">
    <property type="match status" value="1"/>
</dbReference>
<dbReference type="KEGG" id="msg:MSMEI_2826"/>
<dbReference type="PATRIC" id="fig|246196.56.peg.2901"/>